<evidence type="ECO:0000313" key="3">
    <source>
        <dbReference type="Proteomes" id="UP000218209"/>
    </source>
</evidence>
<reference evidence="2 3" key="1">
    <citation type="submission" date="2017-03" db="EMBL/GenBank/DDBJ databases">
        <title>WGS assembly of Porphyra umbilicalis.</title>
        <authorList>
            <person name="Brawley S.H."/>
            <person name="Blouin N.A."/>
            <person name="Ficko-Blean E."/>
            <person name="Wheeler G.L."/>
            <person name="Lohr M."/>
            <person name="Goodson H.V."/>
            <person name="Jenkins J.W."/>
            <person name="Blaby-Haas C.E."/>
            <person name="Helliwell K.E."/>
            <person name="Chan C."/>
            <person name="Marriage T."/>
            <person name="Bhattacharya D."/>
            <person name="Klein A.S."/>
            <person name="Badis Y."/>
            <person name="Brodie J."/>
            <person name="Cao Y."/>
            <person name="Collen J."/>
            <person name="Dittami S.M."/>
            <person name="Gachon C.M."/>
            <person name="Green B.R."/>
            <person name="Karpowicz S."/>
            <person name="Kim J.W."/>
            <person name="Kudahl U."/>
            <person name="Lin S."/>
            <person name="Michel G."/>
            <person name="Mittag M."/>
            <person name="Olson B.J."/>
            <person name="Pangilinan J."/>
            <person name="Peng Y."/>
            <person name="Qiu H."/>
            <person name="Shu S."/>
            <person name="Singer J.T."/>
            <person name="Smith A.G."/>
            <person name="Sprecher B.N."/>
            <person name="Wagner V."/>
            <person name="Wang W."/>
            <person name="Wang Z.-Y."/>
            <person name="Yan J."/>
            <person name="Yarish C."/>
            <person name="Zoeuner-Riek S."/>
            <person name="Zhuang Y."/>
            <person name="Zou Y."/>
            <person name="Lindquist E.A."/>
            <person name="Grimwood J."/>
            <person name="Barry K."/>
            <person name="Rokhsar D.S."/>
            <person name="Schmutz J."/>
            <person name="Stiller J.W."/>
            <person name="Grossman A.R."/>
            <person name="Prochnik S.E."/>
        </authorList>
    </citation>
    <scope>NUCLEOTIDE SEQUENCE [LARGE SCALE GENOMIC DNA]</scope>
    <source>
        <strain evidence="2">4086291</strain>
    </source>
</reference>
<dbReference type="AlphaFoldDB" id="A0A1X6P0U1"/>
<organism evidence="2 3">
    <name type="scientific">Porphyra umbilicalis</name>
    <name type="common">Purple laver</name>
    <name type="synonym">Red alga</name>
    <dbReference type="NCBI Taxonomy" id="2786"/>
    <lineage>
        <taxon>Eukaryota</taxon>
        <taxon>Rhodophyta</taxon>
        <taxon>Bangiophyceae</taxon>
        <taxon>Bangiales</taxon>
        <taxon>Bangiaceae</taxon>
        <taxon>Porphyra</taxon>
    </lineage>
</organism>
<feature type="region of interest" description="Disordered" evidence="1">
    <location>
        <begin position="1"/>
        <end position="25"/>
    </location>
</feature>
<keyword evidence="3" id="KW-1185">Reference proteome</keyword>
<accession>A0A1X6P0U1</accession>
<evidence type="ECO:0000256" key="1">
    <source>
        <dbReference type="SAM" id="MobiDB-lite"/>
    </source>
</evidence>
<dbReference type="Proteomes" id="UP000218209">
    <property type="component" value="Unassembled WGS sequence"/>
</dbReference>
<proteinExistence type="predicted"/>
<evidence type="ECO:0000313" key="2">
    <source>
        <dbReference type="EMBL" id="OSX74243.1"/>
    </source>
</evidence>
<feature type="compositionally biased region" description="Polar residues" evidence="1">
    <location>
        <begin position="7"/>
        <end position="18"/>
    </location>
</feature>
<name>A0A1X6P0U1_PORUM</name>
<protein>
    <submittedName>
        <fullName evidence="2">Uncharacterized protein</fullName>
    </submittedName>
</protein>
<sequence length="101" mass="11254">MNRYGMGSTNSIDGTLTTAAARGPTGWRLGSTAFSPLARDSRDSASLALTRFLKSSSHRDFFTCSTRTWNRLARMRLRTTLLTSTPTAVREMLNTRPVLPW</sequence>
<gene>
    <name evidence="2" type="ORF">BU14_0299s0011</name>
</gene>
<dbReference type="EMBL" id="KV918957">
    <property type="protein sequence ID" value="OSX74243.1"/>
    <property type="molecule type" value="Genomic_DNA"/>
</dbReference>